<dbReference type="PROSITE" id="PS51257">
    <property type="entry name" value="PROKAR_LIPOPROTEIN"/>
    <property type="match status" value="1"/>
</dbReference>
<evidence type="ECO:0000313" key="2">
    <source>
        <dbReference type="EMBL" id="SFU26344.1"/>
    </source>
</evidence>
<proteinExistence type="predicted"/>
<evidence type="ECO:0000313" key="3">
    <source>
        <dbReference type="Proteomes" id="UP000198844"/>
    </source>
</evidence>
<dbReference type="Proteomes" id="UP000198844">
    <property type="component" value="Unassembled WGS sequence"/>
</dbReference>
<feature type="signal peptide" evidence="1">
    <location>
        <begin position="1"/>
        <end position="24"/>
    </location>
</feature>
<dbReference type="AlphaFoldDB" id="A0A1I7EQZ3"/>
<keyword evidence="1" id="KW-0732">Signal</keyword>
<protein>
    <recommendedName>
        <fullName evidence="4">Glycine zipper</fullName>
    </recommendedName>
</protein>
<dbReference type="RefSeq" id="WP_093646962.1">
    <property type="nucleotide sequence ID" value="NZ_FPBH01000052.1"/>
</dbReference>
<accession>A0A1I7EQZ3</accession>
<name>A0A1I7EQZ3_9BURK</name>
<sequence>MKNRIFYGKSILVGTIVASLAGCAAPDGSGPSNAATQGVVGAGVGAIAGLVLCKAVGGSDVACRNAAVLAGAAGAYIGWRHGKEQDLAQAKALEQSLHSAGVPVITDTANLNKADGSGNAQTVTAWKGTTVGLPKSMLAAKSPDLQKSVELSGQLAASRSEPCRVLVSVPDADKAEVLAWLSNGMHAPGPNAKQAPEIKMVAAKPGAIPFLRVEPVDQQQFSNGSVA</sequence>
<organism evidence="2 3">
    <name type="scientific">Paraburkholderia aspalathi</name>
    <dbReference type="NCBI Taxonomy" id="1324617"/>
    <lineage>
        <taxon>Bacteria</taxon>
        <taxon>Pseudomonadati</taxon>
        <taxon>Pseudomonadota</taxon>
        <taxon>Betaproteobacteria</taxon>
        <taxon>Burkholderiales</taxon>
        <taxon>Burkholderiaceae</taxon>
        <taxon>Paraburkholderia</taxon>
    </lineage>
</organism>
<dbReference type="OrthoDB" id="9826568at2"/>
<dbReference type="EMBL" id="FPBH01000052">
    <property type="protein sequence ID" value="SFU26344.1"/>
    <property type="molecule type" value="Genomic_DNA"/>
</dbReference>
<evidence type="ECO:0000256" key="1">
    <source>
        <dbReference type="SAM" id="SignalP"/>
    </source>
</evidence>
<feature type="chain" id="PRO_5011711398" description="Glycine zipper" evidence="1">
    <location>
        <begin position="25"/>
        <end position="227"/>
    </location>
</feature>
<reference evidence="2 3" key="1">
    <citation type="submission" date="2016-10" db="EMBL/GenBank/DDBJ databases">
        <authorList>
            <person name="de Groot N.N."/>
        </authorList>
    </citation>
    <scope>NUCLEOTIDE SEQUENCE [LARGE SCALE GENOMIC DNA]</scope>
    <source>
        <strain evidence="2 3">LMG 27731</strain>
    </source>
</reference>
<evidence type="ECO:0008006" key="4">
    <source>
        <dbReference type="Google" id="ProtNLM"/>
    </source>
</evidence>
<gene>
    <name evidence="2" type="ORF">SAMN05192563_105234</name>
</gene>